<feature type="region of interest" description="Disordered" evidence="1">
    <location>
        <begin position="82"/>
        <end position="101"/>
    </location>
</feature>
<dbReference type="AlphaFoldDB" id="A0A7U2ET93"/>
<gene>
    <name evidence="2" type="ORF">JI435_402150</name>
</gene>
<feature type="compositionally biased region" description="Basic and acidic residues" evidence="1">
    <location>
        <begin position="90"/>
        <end position="101"/>
    </location>
</feature>
<name>A0A7U2ET93_PHANO</name>
<dbReference type="VEuPathDB" id="FungiDB:JI435_402150"/>
<reference evidence="3" key="1">
    <citation type="journal article" date="2021" name="BMC Genomics">
        <title>Chromosome-level genome assembly and manually-curated proteome of model necrotroph Parastagonospora nodorum Sn15 reveals a genome-wide trove of candidate effector homologs, and redundancy of virulence-related functions within an accessory chromosome.</title>
        <authorList>
            <person name="Bertazzoni S."/>
            <person name="Jones D.A.B."/>
            <person name="Phan H.T."/>
            <person name="Tan K.-C."/>
            <person name="Hane J.K."/>
        </authorList>
    </citation>
    <scope>NUCLEOTIDE SEQUENCE [LARGE SCALE GENOMIC DNA]</scope>
    <source>
        <strain evidence="3">SN15 / ATCC MYA-4574 / FGSC 10173)</strain>
    </source>
</reference>
<dbReference type="Proteomes" id="UP000663193">
    <property type="component" value="Chromosome 2"/>
</dbReference>
<proteinExistence type="predicted"/>
<evidence type="ECO:0000313" key="3">
    <source>
        <dbReference type="Proteomes" id="UP000663193"/>
    </source>
</evidence>
<evidence type="ECO:0000256" key="1">
    <source>
        <dbReference type="SAM" id="MobiDB-lite"/>
    </source>
</evidence>
<protein>
    <submittedName>
        <fullName evidence="2">Uncharacterized protein</fullName>
    </submittedName>
</protein>
<organism evidence="2 3">
    <name type="scientific">Phaeosphaeria nodorum (strain SN15 / ATCC MYA-4574 / FGSC 10173)</name>
    <name type="common">Glume blotch fungus</name>
    <name type="synonym">Parastagonospora nodorum</name>
    <dbReference type="NCBI Taxonomy" id="321614"/>
    <lineage>
        <taxon>Eukaryota</taxon>
        <taxon>Fungi</taxon>
        <taxon>Dikarya</taxon>
        <taxon>Ascomycota</taxon>
        <taxon>Pezizomycotina</taxon>
        <taxon>Dothideomycetes</taxon>
        <taxon>Pleosporomycetidae</taxon>
        <taxon>Pleosporales</taxon>
        <taxon>Pleosporineae</taxon>
        <taxon>Phaeosphaeriaceae</taxon>
        <taxon>Parastagonospora</taxon>
    </lineage>
</organism>
<evidence type="ECO:0000313" key="2">
    <source>
        <dbReference type="EMBL" id="QRC92257.1"/>
    </source>
</evidence>
<keyword evidence="3" id="KW-1185">Reference proteome</keyword>
<sequence>MSWLLLCVQSLSKFDDSLVATHGKELGIHTLWGYTTLIREILRCSAKKELLRNDCPYTHKSLNLGTCTENELVFYHIFSGTSSNASKGRVRSDKTDNTLQS</sequence>
<accession>A0A7U2ET93</accession>
<dbReference type="EMBL" id="CP069024">
    <property type="protein sequence ID" value="QRC92257.1"/>
    <property type="molecule type" value="Genomic_DNA"/>
</dbReference>